<proteinExistence type="predicted"/>
<gene>
    <name evidence="1" type="ORF">JOF56_000285</name>
</gene>
<reference evidence="1 2" key="1">
    <citation type="submission" date="2021-03" db="EMBL/GenBank/DDBJ databases">
        <title>Sequencing the genomes of 1000 actinobacteria strains.</title>
        <authorList>
            <person name="Klenk H.-P."/>
        </authorList>
    </citation>
    <scope>NUCLEOTIDE SEQUENCE [LARGE SCALE GENOMIC DNA]</scope>
    <source>
        <strain evidence="1 2">DSM 46670</strain>
    </source>
</reference>
<name>A0ABS4T607_9PSEU</name>
<comment type="caution">
    <text evidence="1">The sequence shown here is derived from an EMBL/GenBank/DDBJ whole genome shotgun (WGS) entry which is preliminary data.</text>
</comment>
<organism evidence="1 2">
    <name type="scientific">Kibdelosporangium banguiense</name>
    <dbReference type="NCBI Taxonomy" id="1365924"/>
    <lineage>
        <taxon>Bacteria</taxon>
        <taxon>Bacillati</taxon>
        <taxon>Actinomycetota</taxon>
        <taxon>Actinomycetes</taxon>
        <taxon>Pseudonocardiales</taxon>
        <taxon>Pseudonocardiaceae</taxon>
        <taxon>Kibdelosporangium</taxon>
    </lineage>
</organism>
<protein>
    <submittedName>
        <fullName evidence="1">Uncharacterized protein</fullName>
    </submittedName>
</protein>
<dbReference type="EMBL" id="JAGINW010000001">
    <property type="protein sequence ID" value="MBP2319900.1"/>
    <property type="molecule type" value="Genomic_DNA"/>
</dbReference>
<dbReference type="Proteomes" id="UP001519332">
    <property type="component" value="Unassembled WGS sequence"/>
</dbReference>
<dbReference type="RefSeq" id="WP_209633603.1">
    <property type="nucleotide sequence ID" value="NZ_JAGINW010000001.1"/>
</dbReference>
<keyword evidence="2" id="KW-1185">Reference proteome</keyword>
<accession>A0ABS4T607</accession>
<sequence>MAWLAGQIFLLCLVSFLTGAAITTLALRLKPTAGDAPNAPNATLGASNVPNVALGTQEPPVAEQEIVEEPEAGEPLIVKASKKSMRYHTPDSPYYNRVKGELTFPSIEEAELAGYTAWNKTVVKS</sequence>
<evidence type="ECO:0000313" key="1">
    <source>
        <dbReference type="EMBL" id="MBP2319900.1"/>
    </source>
</evidence>
<evidence type="ECO:0000313" key="2">
    <source>
        <dbReference type="Proteomes" id="UP001519332"/>
    </source>
</evidence>